<dbReference type="Proteomes" id="UP000284702">
    <property type="component" value="Unassembled WGS sequence"/>
</dbReference>
<evidence type="ECO:0000256" key="1">
    <source>
        <dbReference type="SAM" id="SignalP"/>
    </source>
</evidence>
<accession>A0A425DNI2</accession>
<evidence type="ECO:0000313" key="3">
    <source>
        <dbReference type="Proteomes" id="UP000284702"/>
    </source>
</evidence>
<reference evidence="2" key="1">
    <citation type="submission" date="2018-07" db="EMBL/GenBank/DDBJ databases">
        <title>Annotation of Aphanomyces astaci genome assembly.</title>
        <authorList>
            <person name="Studholme D.J."/>
        </authorList>
    </citation>
    <scope>NUCLEOTIDE SEQUENCE [LARGE SCALE GENOMIC DNA]</scope>
    <source>
        <strain evidence="2">Pc</strain>
    </source>
</reference>
<feature type="signal peptide" evidence="1">
    <location>
        <begin position="1"/>
        <end position="19"/>
    </location>
</feature>
<dbReference type="AlphaFoldDB" id="A0A425DNI2"/>
<feature type="non-terminal residue" evidence="2">
    <location>
        <position position="61"/>
    </location>
</feature>
<evidence type="ECO:0000313" key="2">
    <source>
        <dbReference type="EMBL" id="RQM30857.1"/>
    </source>
</evidence>
<keyword evidence="3" id="KW-1185">Reference proteome</keyword>
<dbReference type="EMBL" id="MZMZ02000471">
    <property type="protein sequence ID" value="RQM30857.1"/>
    <property type="molecule type" value="Genomic_DNA"/>
</dbReference>
<keyword evidence="1" id="KW-0732">Signal</keyword>
<feature type="chain" id="PRO_5019423306" evidence="1">
    <location>
        <begin position="20"/>
        <end position="61"/>
    </location>
</feature>
<gene>
    <name evidence="2" type="ORF">B5M09_013228</name>
</gene>
<sequence>MVSLTKALAILGLITVGQAQIPAFFEDVEQLESICNTDESQNNVCYKDSEPAKVSKSKAIA</sequence>
<proteinExistence type="predicted"/>
<protein>
    <submittedName>
        <fullName evidence="2">Uncharacterized protein</fullName>
    </submittedName>
</protein>
<name>A0A425DNI2_APHAT</name>
<organism evidence="2 3">
    <name type="scientific">Aphanomyces astaci</name>
    <name type="common">Crayfish plague agent</name>
    <dbReference type="NCBI Taxonomy" id="112090"/>
    <lineage>
        <taxon>Eukaryota</taxon>
        <taxon>Sar</taxon>
        <taxon>Stramenopiles</taxon>
        <taxon>Oomycota</taxon>
        <taxon>Saprolegniomycetes</taxon>
        <taxon>Saprolegniales</taxon>
        <taxon>Verrucalvaceae</taxon>
        <taxon>Aphanomyces</taxon>
    </lineage>
</organism>
<comment type="caution">
    <text evidence="2">The sequence shown here is derived from an EMBL/GenBank/DDBJ whole genome shotgun (WGS) entry which is preliminary data.</text>
</comment>